<accession>A0ABP7I109</accession>
<organism evidence="4 5">
    <name type="scientific">Sphaerisporangium flaviroseum</name>
    <dbReference type="NCBI Taxonomy" id="509199"/>
    <lineage>
        <taxon>Bacteria</taxon>
        <taxon>Bacillati</taxon>
        <taxon>Actinomycetota</taxon>
        <taxon>Actinomycetes</taxon>
        <taxon>Streptosporangiales</taxon>
        <taxon>Streptosporangiaceae</taxon>
        <taxon>Sphaerisporangium</taxon>
    </lineage>
</organism>
<dbReference type="EMBL" id="BAAAZR010000006">
    <property type="protein sequence ID" value="GAA3808631.1"/>
    <property type="molecule type" value="Genomic_DNA"/>
</dbReference>
<feature type="domain" description="N-acetyltransferase" evidence="3">
    <location>
        <begin position="114"/>
        <end position="243"/>
    </location>
</feature>
<keyword evidence="5" id="KW-1185">Reference proteome</keyword>
<protein>
    <submittedName>
        <fullName evidence="4">GNAT family N-acetyltransferase</fullName>
    </submittedName>
</protein>
<dbReference type="Proteomes" id="UP001500888">
    <property type="component" value="Unassembled WGS sequence"/>
</dbReference>
<dbReference type="InterPro" id="IPR050680">
    <property type="entry name" value="YpeA/RimI_acetyltransf"/>
</dbReference>
<dbReference type="InterPro" id="IPR000182">
    <property type="entry name" value="GNAT_dom"/>
</dbReference>
<sequence length="243" mass="26370">MIGEYLDFDALVHRAWPAPYQEDLDGWVLRHADGVTKRANSVLPWAEPEDLDAAVDAAEKFYAERGLPCVFSMGPRAAPGLDQMLAGRGYRVVDETAYMTTSMAEEPEPAAHEVKIADRPAEEWLATWWAVDGRFGEDGLRGAGRILRGTPASYAAVHQDGKPVAVGRSVLQGGTLGIYCMATLPGARRRGLGRSVLRALLAHGRARGATNAYLVVVAANSAAVALYTKEGFTLSGRYHYRVR</sequence>
<dbReference type="PROSITE" id="PS51186">
    <property type="entry name" value="GNAT"/>
    <property type="match status" value="1"/>
</dbReference>
<dbReference type="PANTHER" id="PTHR43420">
    <property type="entry name" value="ACETYLTRANSFERASE"/>
    <property type="match status" value="1"/>
</dbReference>
<evidence type="ECO:0000256" key="2">
    <source>
        <dbReference type="ARBA" id="ARBA00023315"/>
    </source>
</evidence>
<name>A0ABP7I109_9ACTN</name>
<reference evidence="5" key="1">
    <citation type="journal article" date="2019" name="Int. J. Syst. Evol. Microbiol.">
        <title>The Global Catalogue of Microorganisms (GCM) 10K type strain sequencing project: providing services to taxonomists for standard genome sequencing and annotation.</title>
        <authorList>
            <consortium name="The Broad Institute Genomics Platform"/>
            <consortium name="The Broad Institute Genome Sequencing Center for Infectious Disease"/>
            <person name="Wu L."/>
            <person name="Ma J."/>
        </authorList>
    </citation>
    <scope>NUCLEOTIDE SEQUENCE [LARGE SCALE GENOMIC DNA]</scope>
    <source>
        <strain evidence="5">JCM 16908</strain>
    </source>
</reference>
<dbReference type="Pfam" id="PF24553">
    <property type="entry name" value="Rv0428c_C"/>
    <property type="match status" value="1"/>
</dbReference>
<comment type="caution">
    <text evidence="4">The sequence shown here is derived from an EMBL/GenBank/DDBJ whole genome shotgun (WGS) entry which is preliminary data.</text>
</comment>
<dbReference type="RefSeq" id="WP_344939480.1">
    <property type="nucleotide sequence ID" value="NZ_BAAAZR010000006.1"/>
</dbReference>
<proteinExistence type="predicted"/>
<dbReference type="Gene3D" id="3.40.630.30">
    <property type="match status" value="1"/>
</dbReference>
<dbReference type="InterPro" id="IPR016181">
    <property type="entry name" value="Acyl_CoA_acyltransferase"/>
</dbReference>
<gene>
    <name evidence="4" type="ORF">GCM10022226_30960</name>
</gene>
<keyword evidence="1" id="KW-0808">Transferase</keyword>
<evidence type="ECO:0000256" key="1">
    <source>
        <dbReference type="ARBA" id="ARBA00022679"/>
    </source>
</evidence>
<evidence type="ECO:0000313" key="4">
    <source>
        <dbReference type="EMBL" id="GAA3808631.1"/>
    </source>
</evidence>
<evidence type="ECO:0000259" key="3">
    <source>
        <dbReference type="PROSITE" id="PS51186"/>
    </source>
</evidence>
<dbReference type="SUPFAM" id="SSF55729">
    <property type="entry name" value="Acyl-CoA N-acyltransferases (Nat)"/>
    <property type="match status" value="1"/>
</dbReference>
<keyword evidence="2" id="KW-0012">Acyltransferase</keyword>
<dbReference type="InterPro" id="IPR056935">
    <property type="entry name" value="Rv0428c-like_C"/>
</dbReference>
<evidence type="ECO:0000313" key="5">
    <source>
        <dbReference type="Proteomes" id="UP001500888"/>
    </source>
</evidence>
<dbReference type="CDD" id="cd04301">
    <property type="entry name" value="NAT_SF"/>
    <property type="match status" value="1"/>
</dbReference>